<dbReference type="AlphaFoldDB" id="A0A7J8J0G6"/>
<comment type="caution">
    <text evidence="1">The sequence shown here is derived from an EMBL/GenBank/DDBJ whole genome shotgun (WGS) entry which is preliminary data.</text>
</comment>
<organism evidence="1 2">
    <name type="scientific">Molossus molossus</name>
    <name type="common">Pallas' mastiff bat</name>
    <name type="synonym">Vespertilio molossus</name>
    <dbReference type="NCBI Taxonomy" id="27622"/>
    <lineage>
        <taxon>Eukaryota</taxon>
        <taxon>Metazoa</taxon>
        <taxon>Chordata</taxon>
        <taxon>Craniata</taxon>
        <taxon>Vertebrata</taxon>
        <taxon>Euteleostomi</taxon>
        <taxon>Mammalia</taxon>
        <taxon>Eutheria</taxon>
        <taxon>Laurasiatheria</taxon>
        <taxon>Chiroptera</taxon>
        <taxon>Yangochiroptera</taxon>
        <taxon>Molossidae</taxon>
        <taxon>Molossus</taxon>
    </lineage>
</organism>
<reference evidence="1 2" key="1">
    <citation type="journal article" date="2020" name="Nature">
        <title>Six reference-quality genomes reveal evolution of bat adaptations.</title>
        <authorList>
            <person name="Jebb D."/>
            <person name="Huang Z."/>
            <person name="Pippel M."/>
            <person name="Hughes G.M."/>
            <person name="Lavrichenko K."/>
            <person name="Devanna P."/>
            <person name="Winkler S."/>
            <person name="Jermiin L.S."/>
            <person name="Skirmuntt E.C."/>
            <person name="Katzourakis A."/>
            <person name="Burkitt-Gray L."/>
            <person name="Ray D.A."/>
            <person name="Sullivan K.A.M."/>
            <person name="Roscito J.G."/>
            <person name="Kirilenko B.M."/>
            <person name="Davalos L.M."/>
            <person name="Corthals A.P."/>
            <person name="Power M.L."/>
            <person name="Jones G."/>
            <person name="Ransome R.D."/>
            <person name="Dechmann D.K.N."/>
            <person name="Locatelli A.G."/>
            <person name="Puechmaille S.J."/>
            <person name="Fedrigo O."/>
            <person name="Jarvis E.D."/>
            <person name="Hiller M."/>
            <person name="Vernes S.C."/>
            <person name="Myers E.W."/>
            <person name="Teeling E.C."/>
        </authorList>
    </citation>
    <scope>NUCLEOTIDE SEQUENCE [LARGE SCALE GENOMIC DNA]</scope>
    <source>
        <strain evidence="1">MMolMol1</strain>
        <tissue evidence="1">Muscle</tissue>
    </source>
</reference>
<dbReference type="EMBL" id="JACASF010000003">
    <property type="protein sequence ID" value="KAF6490011.1"/>
    <property type="molecule type" value="Genomic_DNA"/>
</dbReference>
<protein>
    <submittedName>
        <fullName evidence="1">Uncharacterized protein</fullName>
    </submittedName>
</protein>
<sequence length="130" mass="13812">MPFPSTISLLHLHTMDSALGCWGLLRQTAHIALGSVPICLNADIFPLVSSVTLLAPVLPVSAPRLCTLRSAGKQRSLAPVDERPPSGSLTPGAANIPGHCRLAPSLCKGMSLHVPEEHLWLQEVVLAAWD</sequence>
<evidence type="ECO:0000313" key="1">
    <source>
        <dbReference type="EMBL" id="KAF6490011.1"/>
    </source>
</evidence>
<dbReference type="InParanoid" id="A0A7J8J0G6"/>
<accession>A0A7J8J0G6</accession>
<evidence type="ECO:0000313" key="2">
    <source>
        <dbReference type="Proteomes" id="UP000550707"/>
    </source>
</evidence>
<gene>
    <name evidence="1" type="ORF">HJG59_010385</name>
</gene>
<dbReference type="Proteomes" id="UP000550707">
    <property type="component" value="Unassembled WGS sequence"/>
</dbReference>
<proteinExistence type="predicted"/>
<keyword evidence="2" id="KW-1185">Reference proteome</keyword>
<name>A0A7J8J0G6_MOLMO</name>